<reference evidence="2" key="2">
    <citation type="submission" date="2016-06" db="EMBL/GenBank/DDBJ databases">
        <title>The genome of a short-lived fish provides insights into sex chromosome evolution and the genetic control of aging.</title>
        <authorList>
            <person name="Reichwald K."/>
            <person name="Felder M."/>
            <person name="Petzold A."/>
            <person name="Koch P."/>
            <person name="Groth M."/>
            <person name="Platzer M."/>
        </authorList>
    </citation>
    <scope>NUCLEOTIDE SEQUENCE</scope>
    <source>
        <tissue evidence="2">Brain</tissue>
    </source>
</reference>
<feature type="compositionally biased region" description="Basic and acidic residues" evidence="1">
    <location>
        <begin position="57"/>
        <end position="73"/>
    </location>
</feature>
<reference evidence="2" key="1">
    <citation type="submission" date="2016-05" db="EMBL/GenBank/DDBJ databases">
        <authorList>
            <person name="Lavstsen T."/>
            <person name="Jespersen J.S."/>
        </authorList>
    </citation>
    <scope>NUCLEOTIDE SEQUENCE</scope>
    <source>
        <tissue evidence="2">Brain</tissue>
    </source>
</reference>
<feature type="non-terminal residue" evidence="2">
    <location>
        <position position="1"/>
    </location>
</feature>
<sequence length="89" mass="10578">QRQQVSKVLEEMSALQRKYEDKCGELSAFLIKYDEKIKELEEVRVQLQTERVGNRHAANEERKVSDRADRMRAELVSTGRRLDEERKRS</sequence>
<gene>
    <name evidence="2" type="primary">CEP55L</name>
</gene>
<accession>A0A1A7Z8H0</accession>
<feature type="region of interest" description="Disordered" evidence="1">
    <location>
        <begin position="50"/>
        <end position="89"/>
    </location>
</feature>
<name>A0A1A7Z8H0_9TELE</name>
<feature type="non-terminal residue" evidence="2">
    <location>
        <position position="89"/>
    </location>
</feature>
<evidence type="ECO:0000256" key="1">
    <source>
        <dbReference type="SAM" id="MobiDB-lite"/>
    </source>
</evidence>
<dbReference type="AlphaFoldDB" id="A0A1A7Z8H0"/>
<organism evidence="2">
    <name type="scientific">Iconisemion striatum</name>
    <dbReference type="NCBI Taxonomy" id="60296"/>
    <lineage>
        <taxon>Eukaryota</taxon>
        <taxon>Metazoa</taxon>
        <taxon>Chordata</taxon>
        <taxon>Craniata</taxon>
        <taxon>Vertebrata</taxon>
        <taxon>Euteleostomi</taxon>
        <taxon>Actinopterygii</taxon>
        <taxon>Neopterygii</taxon>
        <taxon>Teleostei</taxon>
        <taxon>Neoteleostei</taxon>
        <taxon>Acanthomorphata</taxon>
        <taxon>Ovalentaria</taxon>
        <taxon>Atherinomorphae</taxon>
        <taxon>Cyprinodontiformes</taxon>
        <taxon>Nothobranchiidae</taxon>
        <taxon>Iconisemion</taxon>
    </lineage>
</organism>
<dbReference type="EMBL" id="HADX01016193">
    <property type="protein sequence ID" value="SBP38425.1"/>
    <property type="molecule type" value="Transcribed_RNA"/>
</dbReference>
<feature type="compositionally biased region" description="Basic and acidic residues" evidence="1">
    <location>
        <begin position="80"/>
        <end position="89"/>
    </location>
</feature>
<proteinExistence type="predicted"/>
<evidence type="ECO:0000313" key="2">
    <source>
        <dbReference type="EMBL" id="SBP38425.1"/>
    </source>
</evidence>
<protein>
    <submittedName>
        <fullName evidence="2">Centrosomal protein 55 like</fullName>
    </submittedName>
</protein>